<comment type="caution">
    <text evidence="3">The sequence shown here is derived from an EMBL/GenBank/DDBJ whole genome shotgun (WGS) entry which is preliminary data.</text>
</comment>
<evidence type="ECO:0000256" key="2">
    <source>
        <dbReference type="SAM" id="Phobius"/>
    </source>
</evidence>
<feature type="region of interest" description="Disordered" evidence="1">
    <location>
        <begin position="525"/>
        <end position="544"/>
    </location>
</feature>
<dbReference type="AlphaFoldDB" id="A0A7W4WG93"/>
<evidence type="ECO:0000256" key="1">
    <source>
        <dbReference type="SAM" id="MobiDB-lite"/>
    </source>
</evidence>
<name>A0A7W4WG93_9GAMM</name>
<keyword evidence="2" id="KW-0812">Transmembrane</keyword>
<evidence type="ECO:0000313" key="4">
    <source>
        <dbReference type="Proteomes" id="UP000535937"/>
    </source>
</evidence>
<gene>
    <name evidence="3" type="ORF">FHS09_003980</name>
</gene>
<proteinExistence type="predicted"/>
<keyword evidence="4" id="KW-1185">Reference proteome</keyword>
<keyword evidence="2" id="KW-0472">Membrane</keyword>
<accession>A0A7W4WG93</accession>
<feature type="transmembrane region" description="Helical" evidence="2">
    <location>
        <begin position="392"/>
        <end position="417"/>
    </location>
</feature>
<keyword evidence="2" id="KW-1133">Transmembrane helix</keyword>
<protein>
    <submittedName>
        <fullName evidence="3">Uncharacterized protein</fullName>
    </submittedName>
</protein>
<sequence>MKGRHPWVLVGPWYRSESVGGPPANRSTAPILQKYGDAGFMDKFTREPQHSLRFACEDFVDRLCVDPNKIITPELREQLDDSLKLFQHAHNRFYLVVCELHCVAPGFPSARREQVCETGFVVRRKVPMVGKALQPELLAKQHRLRRVKQRLVKLEGKHGKKSAVFSQAFAEIGNKRVASLKGELQESIDDLQTFIIAHHITAQRQGWVPSENDEAIGNWQPVESKPQTITEKAYPLYPLQPDPQDDTHSAQGKTLWFGLVPTAGSDIDSLGNPQFDESDLYEIQCFVRRKKDCCEERGRNCCHGEIVWSQATQNYRLAAFFDIDGTSHKPINIKMPDLLALKDQANLGPPGRGAGVKTIAPTNSSLNFGTDGMDMPSVNENMLTRPGQQICFFAILLFFIVALFLFRLFLPIIMFLFQLWFLLKLKLCIPPSIDLDVGIAADLEVHGPDIEAAIDLDAGVLAEIGGGFNSKAELQTALAKGLGEELSSAGGSEGPPNAFAGKLENKLKNSITLNELADLYISMSRDFSEDPNPESPTGQLPLPEDGLVYFDKVAMP</sequence>
<dbReference type="RefSeq" id="WP_183463023.1">
    <property type="nucleotide sequence ID" value="NZ_JACHWZ010000024.1"/>
</dbReference>
<evidence type="ECO:0000313" key="3">
    <source>
        <dbReference type="EMBL" id="MBB3063128.1"/>
    </source>
</evidence>
<dbReference type="Proteomes" id="UP000535937">
    <property type="component" value="Unassembled WGS sequence"/>
</dbReference>
<dbReference type="EMBL" id="JACHWZ010000024">
    <property type="protein sequence ID" value="MBB3063128.1"/>
    <property type="molecule type" value="Genomic_DNA"/>
</dbReference>
<organism evidence="3 4">
    <name type="scientific">Microbulbifer rhizosphaerae</name>
    <dbReference type="NCBI Taxonomy" id="1562603"/>
    <lineage>
        <taxon>Bacteria</taxon>
        <taxon>Pseudomonadati</taxon>
        <taxon>Pseudomonadota</taxon>
        <taxon>Gammaproteobacteria</taxon>
        <taxon>Cellvibrionales</taxon>
        <taxon>Microbulbiferaceae</taxon>
        <taxon>Microbulbifer</taxon>
    </lineage>
</organism>
<reference evidence="3 4" key="1">
    <citation type="submission" date="2020-08" db="EMBL/GenBank/DDBJ databases">
        <title>Genomic Encyclopedia of Type Strains, Phase III (KMG-III): the genomes of soil and plant-associated and newly described type strains.</title>
        <authorList>
            <person name="Whitman W."/>
        </authorList>
    </citation>
    <scope>NUCLEOTIDE SEQUENCE [LARGE SCALE GENOMIC DNA]</scope>
    <source>
        <strain evidence="3 4">CECT 8799</strain>
    </source>
</reference>